<feature type="domain" description="Glycoside hydrolase family 2 catalytic" evidence="5">
    <location>
        <begin position="414"/>
        <end position="595"/>
    </location>
</feature>
<dbReference type="InterPro" id="IPR006102">
    <property type="entry name" value="Ig-like_GH2"/>
</dbReference>
<dbReference type="Pfam" id="PF02836">
    <property type="entry name" value="Glyco_hydro_2_C"/>
    <property type="match status" value="1"/>
</dbReference>
<gene>
    <name evidence="7" type="ORF">L249_5014</name>
</gene>
<evidence type="ECO:0000313" key="7">
    <source>
        <dbReference type="EMBL" id="RCI08987.1"/>
    </source>
</evidence>
<keyword evidence="8" id="KW-1185">Reference proteome</keyword>
<dbReference type="Gene3D" id="2.60.120.260">
    <property type="entry name" value="Galactose-binding domain-like"/>
    <property type="match status" value="1"/>
</dbReference>
<dbReference type="Proteomes" id="UP000253664">
    <property type="component" value="Unassembled WGS sequence"/>
</dbReference>
<reference evidence="7 8" key="1">
    <citation type="journal article" date="2015" name="BMC Genomics">
        <title>Insights from the genome of Ophiocordyceps polyrhachis-furcata to pathogenicity and host specificity in insect fungi.</title>
        <authorList>
            <person name="Wichadakul D."/>
            <person name="Kobmoo N."/>
            <person name="Ingsriswang S."/>
            <person name="Tangphatsornruang S."/>
            <person name="Chantasingh D."/>
            <person name="Luangsa-ard J.J."/>
            <person name="Eurwilaichitr L."/>
        </authorList>
    </citation>
    <scope>NUCLEOTIDE SEQUENCE [LARGE SCALE GENOMIC DNA]</scope>
    <source>
        <strain evidence="7 8">BCC 54312</strain>
    </source>
</reference>
<evidence type="ECO:0000256" key="3">
    <source>
        <dbReference type="ARBA" id="ARBA00023295"/>
    </source>
</evidence>
<comment type="caution">
    <text evidence="7">The sequence shown here is derived from an EMBL/GenBank/DDBJ whole genome shotgun (WGS) entry which is preliminary data.</text>
</comment>
<dbReference type="GO" id="GO:0004553">
    <property type="term" value="F:hydrolase activity, hydrolyzing O-glycosyl compounds"/>
    <property type="evidence" value="ECO:0007669"/>
    <property type="project" value="InterPro"/>
</dbReference>
<dbReference type="SUPFAM" id="SSF51445">
    <property type="entry name" value="(Trans)glycosidases"/>
    <property type="match status" value="1"/>
</dbReference>
<organism evidence="7 8">
    <name type="scientific">Ophiocordyceps polyrhachis-furcata BCC 54312</name>
    <dbReference type="NCBI Taxonomy" id="1330021"/>
    <lineage>
        <taxon>Eukaryota</taxon>
        <taxon>Fungi</taxon>
        <taxon>Dikarya</taxon>
        <taxon>Ascomycota</taxon>
        <taxon>Pezizomycotina</taxon>
        <taxon>Sordariomycetes</taxon>
        <taxon>Hypocreomycetidae</taxon>
        <taxon>Hypocreales</taxon>
        <taxon>Ophiocordycipitaceae</taxon>
        <taxon>Ophiocordyceps</taxon>
    </lineage>
</organism>
<dbReference type="InterPro" id="IPR036156">
    <property type="entry name" value="Beta-gal/glucu_dom_sf"/>
</dbReference>
<dbReference type="SUPFAM" id="SSF49785">
    <property type="entry name" value="Galactose-binding domain-like"/>
    <property type="match status" value="1"/>
</dbReference>
<dbReference type="InterPro" id="IPR013783">
    <property type="entry name" value="Ig-like_fold"/>
</dbReference>
<dbReference type="AlphaFoldDB" id="A0A367L3K2"/>
<feature type="domain" description="Glycosyl hydrolases family 2 sugar binding" evidence="6">
    <location>
        <begin position="24"/>
        <end position="206"/>
    </location>
</feature>
<evidence type="ECO:0000256" key="2">
    <source>
        <dbReference type="ARBA" id="ARBA00022801"/>
    </source>
</evidence>
<dbReference type="Gene3D" id="3.20.20.80">
    <property type="entry name" value="Glycosidases"/>
    <property type="match status" value="1"/>
</dbReference>
<sequence>MSSSSSSSPYPRPDFLRPRLRWMTLDGPWDFIFDDDDVGIDDGWSRGLPAEVALKGLKGRSAPVEASSSQTQTITQNIAAGTQDLLKDNTHVLSSTETVNRRRTIQVPYVYQCPASGINEREAHSYLWYERSFLDIRTDEHRRQGLRVMLRFGAVDYDAQVWVNGLFLGRHTGGHVPFEWDVTHALLVDEHSQSNRLTLRVFDSSTSLEQPRGKQYWGAKPESIFYTPSSGIWQSVWLELVPPTRVADSSNGTVLRSNDIQTGRLHCHLCLLGKLPQQEYRVQVEASIGNVIVADVSGQTTPSREAVDLTLNLRLSDKALSQLPLSIREAGPLDDSQCWRDGLALWTPEHPLLYDVTIRLFDCQSATLLDEVTTQVGMRSIDWSAGDGLWRLNNRPYFQALCLDQGYRPRTFMTLDDDAIRLDIELAKAMGFNGCRKHQKVENPVFYYWADKLGYLVWAEMANAYEFSREYASSFDHEWIQAVKLAINHASVVTWTPVNESWAYNHLGDSEEEQNHIRHLYDLTKSLDGTRSINDNCGWQHVRTDLTTFHDYGDVEELEKTCASLDLILAPKGGDRDLFVGSATHRPGAPIICTEFGGINIAPPKRQSWDRDWGYTTAADSEDLLRRLERMVKGIAAGGHCCGFVYTQLTDIEQEVNGLYTYEREEKLPAAKVKAAMDEAIGIFNRRVGSS</sequence>
<evidence type="ECO:0008006" key="9">
    <source>
        <dbReference type="Google" id="ProtNLM"/>
    </source>
</evidence>
<evidence type="ECO:0000259" key="4">
    <source>
        <dbReference type="Pfam" id="PF00703"/>
    </source>
</evidence>
<dbReference type="Pfam" id="PF02837">
    <property type="entry name" value="Glyco_hydro_2_N"/>
    <property type="match status" value="1"/>
</dbReference>
<dbReference type="PANTHER" id="PTHR42732:SF4">
    <property type="entry name" value="BETA-MANNOSIDASE"/>
    <property type="match status" value="1"/>
</dbReference>
<evidence type="ECO:0000256" key="1">
    <source>
        <dbReference type="ARBA" id="ARBA00007401"/>
    </source>
</evidence>
<dbReference type="GO" id="GO:0005975">
    <property type="term" value="P:carbohydrate metabolic process"/>
    <property type="evidence" value="ECO:0007669"/>
    <property type="project" value="InterPro"/>
</dbReference>
<proteinExistence type="inferred from homology"/>
<dbReference type="EMBL" id="LKCN02000017">
    <property type="protein sequence ID" value="RCI08987.1"/>
    <property type="molecule type" value="Genomic_DNA"/>
</dbReference>
<keyword evidence="3" id="KW-0326">Glycosidase</keyword>
<comment type="similarity">
    <text evidence="1">Belongs to the glycosyl hydrolase 2 family.</text>
</comment>
<dbReference type="SUPFAM" id="SSF49303">
    <property type="entry name" value="beta-Galactosidase/glucuronidase domain"/>
    <property type="match status" value="1"/>
</dbReference>
<dbReference type="InterPro" id="IPR006104">
    <property type="entry name" value="Glyco_hydro_2_N"/>
</dbReference>
<name>A0A367L3K2_9HYPO</name>
<feature type="domain" description="Glycoside hydrolase family 2 immunoglobulin-like beta-sandwich" evidence="4">
    <location>
        <begin position="344"/>
        <end position="379"/>
    </location>
</feature>
<evidence type="ECO:0000259" key="5">
    <source>
        <dbReference type="Pfam" id="PF02836"/>
    </source>
</evidence>
<accession>A0A367L3K2</accession>
<dbReference type="InterPro" id="IPR051913">
    <property type="entry name" value="GH2_Domain-Containing"/>
</dbReference>
<protein>
    <recommendedName>
        <fullName evidence="9">Glycoside hydrolase family 2 protein</fullName>
    </recommendedName>
</protein>
<dbReference type="Gene3D" id="2.60.40.10">
    <property type="entry name" value="Immunoglobulins"/>
    <property type="match status" value="1"/>
</dbReference>
<dbReference type="OrthoDB" id="20872at2759"/>
<dbReference type="InterPro" id="IPR017853">
    <property type="entry name" value="GH"/>
</dbReference>
<dbReference type="InterPro" id="IPR006103">
    <property type="entry name" value="Glyco_hydro_2_cat"/>
</dbReference>
<evidence type="ECO:0000259" key="6">
    <source>
        <dbReference type="Pfam" id="PF02837"/>
    </source>
</evidence>
<evidence type="ECO:0000313" key="8">
    <source>
        <dbReference type="Proteomes" id="UP000253664"/>
    </source>
</evidence>
<keyword evidence="2" id="KW-0378">Hydrolase</keyword>
<dbReference type="InterPro" id="IPR008979">
    <property type="entry name" value="Galactose-bd-like_sf"/>
</dbReference>
<dbReference type="STRING" id="1330021.A0A367L3K2"/>
<dbReference type="Pfam" id="PF00703">
    <property type="entry name" value="Glyco_hydro_2"/>
    <property type="match status" value="1"/>
</dbReference>
<dbReference type="PANTHER" id="PTHR42732">
    <property type="entry name" value="BETA-GALACTOSIDASE"/>
    <property type="match status" value="1"/>
</dbReference>